<dbReference type="EMBL" id="DTBQ01000124">
    <property type="protein sequence ID" value="HGM46989.1"/>
    <property type="molecule type" value="Genomic_DNA"/>
</dbReference>
<organism evidence="1">
    <name type="scientific">Thermofilum pendens</name>
    <dbReference type="NCBI Taxonomy" id="2269"/>
    <lineage>
        <taxon>Archaea</taxon>
        <taxon>Thermoproteota</taxon>
        <taxon>Thermoprotei</taxon>
        <taxon>Thermofilales</taxon>
        <taxon>Thermofilaceae</taxon>
        <taxon>Thermofilum</taxon>
    </lineage>
</organism>
<comment type="caution">
    <text evidence="1">The sequence shown here is derived from an EMBL/GenBank/DDBJ whole genome shotgun (WGS) entry which is preliminary data.</text>
</comment>
<accession>A0A7C4H725</accession>
<proteinExistence type="predicted"/>
<reference evidence="1" key="1">
    <citation type="journal article" date="2020" name="mSystems">
        <title>Genome- and Community-Level Interaction Insights into Carbon Utilization and Element Cycling Functions of Hydrothermarchaeota in Hydrothermal Sediment.</title>
        <authorList>
            <person name="Zhou Z."/>
            <person name="Liu Y."/>
            <person name="Xu W."/>
            <person name="Pan J."/>
            <person name="Luo Z.H."/>
            <person name="Li M."/>
        </authorList>
    </citation>
    <scope>NUCLEOTIDE SEQUENCE</scope>
    <source>
        <strain evidence="1">SpSt-649</strain>
    </source>
</reference>
<protein>
    <recommendedName>
        <fullName evidence="2">Clan AA aspartic protease</fullName>
    </recommendedName>
</protein>
<evidence type="ECO:0008006" key="2">
    <source>
        <dbReference type="Google" id="ProtNLM"/>
    </source>
</evidence>
<name>A0A7C4H725_THEPE</name>
<dbReference type="AlphaFoldDB" id="A0A7C4H725"/>
<evidence type="ECO:0000313" key="1">
    <source>
        <dbReference type="EMBL" id="HGM46989.1"/>
    </source>
</evidence>
<gene>
    <name evidence="1" type="ORF">ENU21_04485</name>
</gene>
<sequence>MVAELADGTVREVDYGAVEVEVSGRRAPVLAAIVEGGEVRLGVEALERLGLTVDPTTGKIYPTRRFATRL</sequence>